<dbReference type="InterPro" id="IPR011049">
    <property type="entry name" value="Serralysin-like_metalloprot_C"/>
</dbReference>
<reference evidence="5 6" key="1">
    <citation type="submission" date="2013-02" db="EMBL/GenBank/DDBJ databases">
        <authorList>
            <person name="Fiebig A."/>
            <person name="Goeker M."/>
            <person name="Klenk H.-P.P."/>
        </authorList>
    </citation>
    <scope>NUCLEOTIDE SEQUENCE [LARGE SCALE GENOMIC DNA]</scope>
    <source>
        <strain evidence="5 6">DSM 19309</strain>
    </source>
</reference>
<protein>
    <recommendedName>
        <fullName evidence="4">P/Homo B domain-containing protein</fullName>
    </recommendedName>
</protein>
<keyword evidence="2" id="KW-0378">Hydrolase</keyword>
<feature type="domain" description="P/Homo B" evidence="4">
    <location>
        <begin position="86"/>
        <end position="212"/>
    </location>
</feature>
<dbReference type="Pfam" id="PF00353">
    <property type="entry name" value="HemolysinCabind"/>
    <property type="match status" value="1"/>
</dbReference>
<dbReference type="Gene3D" id="2.150.10.10">
    <property type="entry name" value="Serralysin-like metalloprotease, C-terminal"/>
    <property type="match status" value="2"/>
</dbReference>
<dbReference type="InterPro" id="IPR002884">
    <property type="entry name" value="P_dom"/>
</dbReference>
<dbReference type="SUPFAM" id="SSF51120">
    <property type="entry name" value="beta-Roll"/>
    <property type="match status" value="1"/>
</dbReference>
<dbReference type="PATRIC" id="fig|442562.3.peg.51"/>
<dbReference type="STRING" id="442562.Rumeso_00050"/>
<dbReference type="GO" id="GO:0016020">
    <property type="term" value="C:membrane"/>
    <property type="evidence" value="ECO:0007669"/>
    <property type="project" value="TreeGrafter"/>
</dbReference>
<dbReference type="EMBL" id="AOSK01000004">
    <property type="protein sequence ID" value="EYD78356.1"/>
    <property type="molecule type" value="Genomic_DNA"/>
</dbReference>
<dbReference type="GO" id="GO:0005509">
    <property type="term" value="F:calcium ion binding"/>
    <property type="evidence" value="ECO:0007669"/>
    <property type="project" value="InterPro"/>
</dbReference>
<dbReference type="PRINTS" id="PR00313">
    <property type="entry name" value="CABNDNGRPT"/>
</dbReference>
<gene>
    <name evidence="5" type="ORF">Rumeso_00050</name>
</gene>
<accession>A0A017HVE2</accession>
<organism evidence="5 6">
    <name type="scientific">Rubellimicrobium mesophilum DSM 19309</name>
    <dbReference type="NCBI Taxonomy" id="442562"/>
    <lineage>
        <taxon>Bacteria</taxon>
        <taxon>Pseudomonadati</taxon>
        <taxon>Pseudomonadota</taxon>
        <taxon>Alphaproteobacteria</taxon>
        <taxon>Rhodobacterales</taxon>
        <taxon>Roseobacteraceae</taxon>
        <taxon>Rubellimicrobium</taxon>
    </lineage>
</organism>
<evidence type="ECO:0000313" key="6">
    <source>
        <dbReference type="Proteomes" id="UP000019666"/>
    </source>
</evidence>
<name>A0A017HVE2_9RHOB</name>
<dbReference type="InterPro" id="IPR008979">
    <property type="entry name" value="Galactose-bd-like_sf"/>
</dbReference>
<proteinExistence type="predicted"/>
<evidence type="ECO:0000256" key="1">
    <source>
        <dbReference type="ARBA" id="ARBA00022670"/>
    </source>
</evidence>
<dbReference type="GO" id="GO:0016485">
    <property type="term" value="P:protein processing"/>
    <property type="evidence" value="ECO:0007669"/>
    <property type="project" value="TreeGrafter"/>
</dbReference>
<keyword evidence="3" id="KW-0720">Serine protease</keyword>
<evidence type="ECO:0000313" key="5">
    <source>
        <dbReference type="EMBL" id="EYD78356.1"/>
    </source>
</evidence>
<dbReference type="InterPro" id="IPR001343">
    <property type="entry name" value="Hemolysn_Ca-bd"/>
</dbReference>
<dbReference type="SUPFAM" id="SSF49785">
    <property type="entry name" value="Galactose-binding domain-like"/>
    <property type="match status" value="1"/>
</dbReference>
<dbReference type="PANTHER" id="PTHR42884">
    <property type="entry name" value="PROPROTEIN CONVERTASE SUBTILISIN/KEXIN-RELATED"/>
    <property type="match status" value="1"/>
</dbReference>
<comment type="caution">
    <text evidence="5">The sequence shown here is derived from an EMBL/GenBank/DDBJ whole genome shotgun (WGS) entry which is preliminary data.</text>
</comment>
<dbReference type="PROSITE" id="PS51829">
    <property type="entry name" value="P_HOMO_B"/>
    <property type="match status" value="1"/>
</dbReference>
<keyword evidence="1" id="KW-0645">Protease</keyword>
<dbReference type="HOGENOM" id="CLU_619461_0_0_5"/>
<keyword evidence="6" id="KW-1185">Reference proteome</keyword>
<evidence type="ECO:0000259" key="4">
    <source>
        <dbReference type="PROSITE" id="PS51829"/>
    </source>
</evidence>
<dbReference type="AlphaFoldDB" id="A0A017HVE2"/>
<dbReference type="SUPFAM" id="SSF52743">
    <property type="entry name" value="Subtilisin-like"/>
    <property type="match status" value="1"/>
</dbReference>
<dbReference type="Pfam" id="PF01483">
    <property type="entry name" value="P_proprotein"/>
    <property type="match status" value="1"/>
</dbReference>
<sequence length="442" mass="46089">MYDAAAGLGWRDVQSILALSARQVGSEVGAGIAGSERFPWAWNHAETWNGGGLHFSNDYGYGLVDAWAAVRLAESWNLTGTAAATTGNQFTNTMDVLNSNVVIPDGNVSGLTFAGTATFDDVVERVTVQMSFSTTFTGDVEVYLTSPDGTVSRLIADTGGGNDYNGTWTFESQAFRGERAAGNWVVRVVDDAGGDTLAVSDIVIRTWGADTTSDRYVFTNEYSDYDGVAGHRTNIADSNGGVDTVNAAAVSSASTIRLDGLNGLIDGVAVAFTNVEHAIAGDGQDKLFGNAGANQLYGRRNNDQMTGAGGNDTLKGGFGNDLLIGNAGKDLLSGAFGNDTFRFLSKADTLLASFDVLEGFDAAGAAVGDLIDLIGIDAKETIVGNQAFVFNSTALGGIKLTNVGNVTRIQGFTNNTAGADFQIDIQDGAVLASQYTAADFLL</sequence>
<dbReference type="InterPro" id="IPR036852">
    <property type="entry name" value="Peptidase_S8/S53_dom_sf"/>
</dbReference>
<evidence type="ECO:0000256" key="3">
    <source>
        <dbReference type="ARBA" id="ARBA00022825"/>
    </source>
</evidence>
<dbReference type="PANTHER" id="PTHR42884:SF14">
    <property type="entry name" value="NEUROENDOCRINE CONVERTASE 1"/>
    <property type="match status" value="1"/>
</dbReference>
<evidence type="ECO:0000256" key="2">
    <source>
        <dbReference type="ARBA" id="ARBA00022801"/>
    </source>
</evidence>
<dbReference type="Proteomes" id="UP000019666">
    <property type="component" value="Unassembled WGS sequence"/>
</dbReference>
<dbReference type="Gene3D" id="3.40.50.200">
    <property type="entry name" value="Peptidase S8/S53 domain"/>
    <property type="match status" value="1"/>
</dbReference>
<dbReference type="Gene3D" id="2.60.120.260">
    <property type="entry name" value="Galactose-binding domain-like"/>
    <property type="match status" value="1"/>
</dbReference>
<dbReference type="GO" id="GO:0004252">
    <property type="term" value="F:serine-type endopeptidase activity"/>
    <property type="evidence" value="ECO:0007669"/>
    <property type="project" value="InterPro"/>
</dbReference>